<name>A0AAV7VUS5_PLEWA</name>
<comment type="caution">
    <text evidence="2">The sequence shown here is derived from an EMBL/GenBank/DDBJ whole genome shotgun (WGS) entry which is preliminary data.</text>
</comment>
<feature type="compositionally biased region" description="Basic and acidic residues" evidence="1">
    <location>
        <begin position="46"/>
        <end position="89"/>
    </location>
</feature>
<dbReference type="EMBL" id="JANPWB010000003">
    <property type="protein sequence ID" value="KAJ1204415.1"/>
    <property type="molecule type" value="Genomic_DNA"/>
</dbReference>
<organism evidence="2 3">
    <name type="scientific">Pleurodeles waltl</name>
    <name type="common">Iberian ribbed newt</name>
    <dbReference type="NCBI Taxonomy" id="8319"/>
    <lineage>
        <taxon>Eukaryota</taxon>
        <taxon>Metazoa</taxon>
        <taxon>Chordata</taxon>
        <taxon>Craniata</taxon>
        <taxon>Vertebrata</taxon>
        <taxon>Euteleostomi</taxon>
        <taxon>Amphibia</taxon>
        <taxon>Batrachia</taxon>
        <taxon>Caudata</taxon>
        <taxon>Salamandroidea</taxon>
        <taxon>Salamandridae</taxon>
        <taxon>Pleurodelinae</taxon>
        <taxon>Pleurodeles</taxon>
    </lineage>
</organism>
<evidence type="ECO:0000256" key="1">
    <source>
        <dbReference type="SAM" id="MobiDB-lite"/>
    </source>
</evidence>
<keyword evidence="3" id="KW-1185">Reference proteome</keyword>
<reference evidence="2" key="1">
    <citation type="journal article" date="2022" name="bioRxiv">
        <title>Sequencing and chromosome-scale assembly of the giantPleurodeles waltlgenome.</title>
        <authorList>
            <person name="Brown T."/>
            <person name="Elewa A."/>
            <person name="Iarovenko S."/>
            <person name="Subramanian E."/>
            <person name="Araus A.J."/>
            <person name="Petzold A."/>
            <person name="Susuki M."/>
            <person name="Suzuki K.-i.T."/>
            <person name="Hayashi T."/>
            <person name="Toyoda A."/>
            <person name="Oliveira C."/>
            <person name="Osipova E."/>
            <person name="Leigh N.D."/>
            <person name="Simon A."/>
            <person name="Yun M.H."/>
        </authorList>
    </citation>
    <scope>NUCLEOTIDE SEQUENCE</scope>
    <source>
        <strain evidence="2">20211129_DDA</strain>
        <tissue evidence="2">Liver</tissue>
    </source>
</reference>
<gene>
    <name evidence="2" type="ORF">NDU88_008193</name>
</gene>
<accession>A0AAV7VUS5</accession>
<protein>
    <submittedName>
        <fullName evidence="2">Uncharacterized protein</fullName>
    </submittedName>
</protein>
<dbReference type="Proteomes" id="UP001066276">
    <property type="component" value="Chromosome 2_1"/>
</dbReference>
<dbReference type="AlphaFoldDB" id="A0AAV7VUS5"/>
<proteinExistence type="predicted"/>
<feature type="region of interest" description="Disordered" evidence="1">
    <location>
        <begin position="1"/>
        <end position="96"/>
    </location>
</feature>
<evidence type="ECO:0000313" key="3">
    <source>
        <dbReference type="Proteomes" id="UP001066276"/>
    </source>
</evidence>
<sequence length="96" mass="11140">MRWPAAEVEEAGHFSSVPCCKTGSVRTTEFGNEKEGGGRDRRRTRSKENRGKQKQHRQETRSRWLEKESYIEVAMRHSSAEQERTKGEETLEPATF</sequence>
<evidence type="ECO:0000313" key="2">
    <source>
        <dbReference type="EMBL" id="KAJ1204415.1"/>
    </source>
</evidence>